<keyword evidence="1" id="KW-0472">Membrane</keyword>
<dbReference type="EMBL" id="SWLG01000014">
    <property type="protein sequence ID" value="TLS36005.1"/>
    <property type="molecule type" value="Genomic_DNA"/>
</dbReference>
<organism evidence="2 3">
    <name type="scientific">Exobacillus caeni</name>
    <dbReference type="NCBI Taxonomy" id="2574798"/>
    <lineage>
        <taxon>Bacteria</taxon>
        <taxon>Bacillati</taxon>
        <taxon>Bacillota</taxon>
        <taxon>Bacilli</taxon>
        <taxon>Bacillales</taxon>
        <taxon>Guptibacillaceae</taxon>
        <taxon>Exobacillus</taxon>
    </lineage>
</organism>
<sequence>MKIYLIVTQLIYLISLVPWFVILGLSFMSFDNGVNAYNIAFVSSISAYPLAVIVCSIISWFLREGKKRVAVIVNLFPVLWVIGFGLLMLFFV</sequence>
<keyword evidence="1" id="KW-1133">Transmembrane helix</keyword>
<protein>
    <submittedName>
        <fullName evidence="2">Uncharacterized protein</fullName>
    </submittedName>
</protein>
<dbReference type="AlphaFoldDB" id="A0A5R9F8E9"/>
<reference evidence="2 3" key="1">
    <citation type="submission" date="2019-04" db="EMBL/GenBank/DDBJ databases">
        <title>Bacillus caeni sp. nov., a bacterium isolated from mangrove sediment.</title>
        <authorList>
            <person name="Huang H."/>
            <person name="Mo K."/>
            <person name="Hu Y."/>
        </authorList>
    </citation>
    <scope>NUCLEOTIDE SEQUENCE [LARGE SCALE GENOMIC DNA]</scope>
    <source>
        <strain evidence="2 3">HB172195</strain>
    </source>
</reference>
<proteinExistence type="predicted"/>
<name>A0A5R9F8E9_9BACL</name>
<keyword evidence="3" id="KW-1185">Reference proteome</keyword>
<feature type="transmembrane region" description="Helical" evidence="1">
    <location>
        <begin position="36"/>
        <end position="62"/>
    </location>
</feature>
<evidence type="ECO:0000313" key="3">
    <source>
        <dbReference type="Proteomes" id="UP000308230"/>
    </source>
</evidence>
<accession>A0A5R9F8E9</accession>
<evidence type="ECO:0000313" key="2">
    <source>
        <dbReference type="EMBL" id="TLS36005.1"/>
    </source>
</evidence>
<evidence type="ECO:0000256" key="1">
    <source>
        <dbReference type="SAM" id="Phobius"/>
    </source>
</evidence>
<dbReference type="Proteomes" id="UP000308230">
    <property type="component" value="Unassembled WGS sequence"/>
</dbReference>
<keyword evidence="1" id="KW-0812">Transmembrane</keyword>
<feature type="transmembrane region" description="Helical" evidence="1">
    <location>
        <begin position="12"/>
        <end position="30"/>
    </location>
</feature>
<gene>
    <name evidence="2" type="ORF">FCL54_17595</name>
</gene>
<feature type="transmembrane region" description="Helical" evidence="1">
    <location>
        <begin position="69"/>
        <end position="91"/>
    </location>
</feature>
<dbReference type="RefSeq" id="WP_138128214.1">
    <property type="nucleotide sequence ID" value="NZ_SWLG01000014.1"/>
</dbReference>
<comment type="caution">
    <text evidence="2">The sequence shown here is derived from an EMBL/GenBank/DDBJ whole genome shotgun (WGS) entry which is preliminary data.</text>
</comment>
<dbReference type="OrthoDB" id="2455375at2"/>